<dbReference type="Proteomes" id="UP000585050">
    <property type="component" value="Unassembled WGS sequence"/>
</dbReference>
<dbReference type="EMBL" id="JABAIL010000001">
    <property type="protein sequence ID" value="NLR90156.1"/>
    <property type="molecule type" value="Genomic_DNA"/>
</dbReference>
<keyword evidence="2" id="KW-1185">Reference proteome</keyword>
<accession>A0A7X8SH70</accession>
<protein>
    <submittedName>
        <fullName evidence="1">DNA alkylation repair protein</fullName>
    </submittedName>
</protein>
<gene>
    <name evidence="1" type="ORF">HGP29_03015</name>
</gene>
<dbReference type="PANTHER" id="PTHR34070:SF1">
    <property type="entry name" value="DNA ALKYLATION REPAIR PROTEIN"/>
    <property type="match status" value="1"/>
</dbReference>
<comment type="caution">
    <text evidence="1">The sequence shown here is derived from an EMBL/GenBank/DDBJ whole genome shotgun (WGS) entry which is preliminary data.</text>
</comment>
<dbReference type="PANTHER" id="PTHR34070">
    <property type="entry name" value="ARMADILLO-TYPE FOLD"/>
    <property type="match status" value="1"/>
</dbReference>
<reference evidence="1 2" key="1">
    <citation type="submission" date="2020-04" db="EMBL/GenBank/DDBJ databases">
        <title>Flammeovirga sp. SR4, a novel species isolated from seawater.</title>
        <authorList>
            <person name="Wang X."/>
        </authorList>
    </citation>
    <scope>NUCLEOTIDE SEQUENCE [LARGE SCALE GENOMIC DNA]</scope>
    <source>
        <strain evidence="1 2">SR4</strain>
    </source>
</reference>
<name>A0A7X8SH70_9BACT</name>
<evidence type="ECO:0000313" key="1">
    <source>
        <dbReference type="EMBL" id="NLR90156.1"/>
    </source>
</evidence>
<dbReference type="InterPro" id="IPR014825">
    <property type="entry name" value="DNA_alkylation"/>
</dbReference>
<dbReference type="AlphaFoldDB" id="A0A7X8SH70"/>
<sequence>MIDQIVKSLELLIDEKKVEALPKFFKAFPGGYGEGDHFLGVTVPNIRLVAKEAYLSCDIDVIQKLLTNKYHEVRMCALIIMLHHYTKKQIPKDQIIETYIHHLDYVNNWDLVDTSCYKLLGRHIYDGRMSSDILFELTKSGELWRERVSVVATMYFIKKDDYDIAFKLCEYHLGHQHDLMHKAVGWMLKEIGKRNEEAEIKFLDEHYKKMSRTTLRYAIEKMDERIRQSYLKGEI</sequence>
<evidence type="ECO:0000313" key="2">
    <source>
        <dbReference type="Proteomes" id="UP000585050"/>
    </source>
</evidence>
<dbReference type="Pfam" id="PF08713">
    <property type="entry name" value="DNA_alkylation"/>
    <property type="match status" value="1"/>
</dbReference>
<organism evidence="1 2">
    <name type="scientific">Flammeovirga agarivorans</name>
    <dbReference type="NCBI Taxonomy" id="2726742"/>
    <lineage>
        <taxon>Bacteria</taxon>
        <taxon>Pseudomonadati</taxon>
        <taxon>Bacteroidota</taxon>
        <taxon>Cytophagia</taxon>
        <taxon>Cytophagales</taxon>
        <taxon>Flammeovirgaceae</taxon>
        <taxon>Flammeovirga</taxon>
    </lineage>
</organism>
<dbReference type="InterPro" id="IPR016024">
    <property type="entry name" value="ARM-type_fold"/>
</dbReference>
<dbReference type="CDD" id="cd06561">
    <property type="entry name" value="AlkD_like"/>
    <property type="match status" value="1"/>
</dbReference>
<dbReference type="Gene3D" id="1.25.10.90">
    <property type="match status" value="1"/>
</dbReference>
<proteinExistence type="predicted"/>
<dbReference type="SUPFAM" id="SSF48371">
    <property type="entry name" value="ARM repeat"/>
    <property type="match status" value="1"/>
</dbReference>